<comment type="similarity">
    <text evidence="1">Belongs to the AHA1 family.</text>
</comment>
<comment type="caution">
    <text evidence="3">The sequence shown here is derived from an EMBL/GenBank/DDBJ whole genome shotgun (WGS) entry which is preliminary data.</text>
</comment>
<dbReference type="InterPro" id="IPR013538">
    <property type="entry name" value="ASHA1/2-like_C"/>
</dbReference>
<dbReference type="Gene3D" id="3.30.530.20">
    <property type="match status" value="1"/>
</dbReference>
<feature type="domain" description="Activator of Hsp90 ATPase homologue 1/2-like C-terminal" evidence="2">
    <location>
        <begin position="12"/>
        <end position="153"/>
    </location>
</feature>
<evidence type="ECO:0000313" key="4">
    <source>
        <dbReference type="Proteomes" id="UP001501508"/>
    </source>
</evidence>
<name>A0ABP8M177_9BACT</name>
<sequence>MKSATKNTRIVNASPRAIYNAFTDPAALVAWQAPGNMTAQIHHFDLKIGGGYEMSLFYPEKEGGKMKGKTSENEDRYRAKFIELVPFKKIVQAINFDARDPGFAGEMIMEVTLEARGDATLVTIVFENIPAGIDPGDNEAGTESSLDKLALYVGDERESHDL</sequence>
<proteinExistence type="inferred from homology"/>
<accession>A0ABP8M177</accession>
<dbReference type="Proteomes" id="UP001501508">
    <property type="component" value="Unassembled WGS sequence"/>
</dbReference>
<dbReference type="EMBL" id="BAABEY010000026">
    <property type="protein sequence ID" value="GAA4442447.1"/>
    <property type="molecule type" value="Genomic_DNA"/>
</dbReference>
<dbReference type="SUPFAM" id="SSF55961">
    <property type="entry name" value="Bet v1-like"/>
    <property type="match status" value="1"/>
</dbReference>
<evidence type="ECO:0000313" key="3">
    <source>
        <dbReference type="EMBL" id="GAA4442447.1"/>
    </source>
</evidence>
<dbReference type="InterPro" id="IPR023393">
    <property type="entry name" value="START-like_dom_sf"/>
</dbReference>
<evidence type="ECO:0000259" key="2">
    <source>
        <dbReference type="Pfam" id="PF08327"/>
    </source>
</evidence>
<keyword evidence="4" id="KW-1185">Reference proteome</keyword>
<evidence type="ECO:0000256" key="1">
    <source>
        <dbReference type="ARBA" id="ARBA00006817"/>
    </source>
</evidence>
<dbReference type="Pfam" id="PF08327">
    <property type="entry name" value="AHSA1"/>
    <property type="match status" value="1"/>
</dbReference>
<gene>
    <name evidence="3" type="ORF">GCM10023091_29310</name>
</gene>
<reference evidence="4" key="1">
    <citation type="journal article" date="2019" name="Int. J. Syst. Evol. Microbiol.">
        <title>The Global Catalogue of Microorganisms (GCM) 10K type strain sequencing project: providing services to taxonomists for standard genome sequencing and annotation.</title>
        <authorList>
            <consortium name="The Broad Institute Genomics Platform"/>
            <consortium name="The Broad Institute Genome Sequencing Center for Infectious Disease"/>
            <person name="Wu L."/>
            <person name="Ma J."/>
        </authorList>
    </citation>
    <scope>NUCLEOTIDE SEQUENCE [LARGE SCALE GENOMIC DNA]</scope>
    <source>
        <strain evidence="4">JCM 31920</strain>
    </source>
</reference>
<dbReference type="RefSeq" id="WP_345030514.1">
    <property type="nucleotide sequence ID" value="NZ_BAABEY010000026.1"/>
</dbReference>
<organism evidence="3 4">
    <name type="scientific">Ravibacter arvi</name>
    <dbReference type="NCBI Taxonomy" id="2051041"/>
    <lineage>
        <taxon>Bacteria</taxon>
        <taxon>Pseudomonadati</taxon>
        <taxon>Bacteroidota</taxon>
        <taxon>Cytophagia</taxon>
        <taxon>Cytophagales</taxon>
        <taxon>Spirosomataceae</taxon>
        <taxon>Ravibacter</taxon>
    </lineage>
</organism>
<protein>
    <recommendedName>
        <fullName evidence="2">Activator of Hsp90 ATPase homologue 1/2-like C-terminal domain-containing protein</fullName>
    </recommendedName>
</protein>